<evidence type="ECO:0000256" key="1">
    <source>
        <dbReference type="ARBA" id="ARBA00023157"/>
    </source>
</evidence>
<feature type="domain" description="Kazal-like" evidence="2">
    <location>
        <begin position="107"/>
        <end position="154"/>
    </location>
</feature>
<accession>A0A6A0H534</accession>
<evidence type="ECO:0000259" key="2">
    <source>
        <dbReference type="PROSITE" id="PS51465"/>
    </source>
</evidence>
<dbReference type="CDD" id="cd00104">
    <property type="entry name" value="KAZAL_FS"/>
    <property type="match status" value="2"/>
</dbReference>
<dbReference type="EMBL" id="JQDR03006557">
    <property type="protein sequence ID" value="KAA0200053.1"/>
    <property type="molecule type" value="Genomic_DNA"/>
</dbReference>
<dbReference type="SMART" id="SM00280">
    <property type="entry name" value="KAZAL"/>
    <property type="match status" value="2"/>
</dbReference>
<dbReference type="GO" id="GO:0030154">
    <property type="term" value="P:cell differentiation"/>
    <property type="evidence" value="ECO:0007669"/>
    <property type="project" value="TreeGrafter"/>
</dbReference>
<dbReference type="PANTHER" id="PTHR10913:SF78">
    <property type="entry name" value="AGRIN"/>
    <property type="match status" value="1"/>
</dbReference>
<reference evidence="3" key="2">
    <citation type="journal article" date="2018" name="Environ. Sci. Technol.">
        <title>The Toxicogenome of Hyalella azteca: A Model for Sediment Ecotoxicology and Evolutionary Toxicology.</title>
        <authorList>
            <person name="Poynton H.C."/>
            <person name="Hasenbein S."/>
            <person name="Benoit J.B."/>
            <person name="Sepulveda M.S."/>
            <person name="Poelchau M.F."/>
            <person name="Hughes D.S.T."/>
            <person name="Murali S.C."/>
            <person name="Chen S."/>
            <person name="Glastad K.M."/>
            <person name="Goodisman M.A.D."/>
            <person name="Werren J.H."/>
            <person name="Vineis J.H."/>
            <person name="Bowen J.L."/>
            <person name="Friedrich M."/>
            <person name="Jones J."/>
            <person name="Robertson H.M."/>
            <person name="Feyereisen R."/>
            <person name="Mechler-Hickson A."/>
            <person name="Mathers N."/>
            <person name="Lee C.E."/>
            <person name="Colbourne J.K."/>
            <person name="Biales A."/>
            <person name="Johnston J.S."/>
            <person name="Wellborn G.A."/>
            <person name="Rosendale A.J."/>
            <person name="Cridge A.G."/>
            <person name="Munoz-Torres M.C."/>
            <person name="Bain P.A."/>
            <person name="Manny A.R."/>
            <person name="Major K.M."/>
            <person name="Lambert F.N."/>
            <person name="Vulpe C.D."/>
            <person name="Tuck P."/>
            <person name="Blalock B.J."/>
            <person name="Lin Y.Y."/>
            <person name="Smith M.E."/>
            <person name="Ochoa-Acuna H."/>
            <person name="Chen M.M."/>
            <person name="Childers C.P."/>
            <person name="Qu J."/>
            <person name="Dugan S."/>
            <person name="Lee S.L."/>
            <person name="Chao H."/>
            <person name="Dinh H."/>
            <person name="Han Y."/>
            <person name="Doddapaneni H."/>
            <person name="Worley K.C."/>
            <person name="Muzny D.M."/>
            <person name="Gibbs R.A."/>
            <person name="Richards S."/>
        </authorList>
    </citation>
    <scope>NUCLEOTIDE SEQUENCE</scope>
    <source>
        <strain evidence="3">HAZT.00-mixed</strain>
        <tissue evidence="3">Whole organism</tissue>
    </source>
</reference>
<dbReference type="AlphaFoldDB" id="A0A6A0H534"/>
<evidence type="ECO:0000313" key="3">
    <source>
        <dbReference type="EMBL" id="KAA0200053.1"/>
    </source>
</evidence>
<dbReference type="PANTHER" id="PTHR10913">
    <property type="entry name" value="FOLLISTATIN-RELATED"/>
    <property type="match status" value="1"/>
</dbReference>
<dbReference type="PROSITE" id="PS51465">
    <property type="entry name" value="KAZAL_2"/>
    <property type="match status" value="2"/>
</dbReference>
<dbReference type="FunFam" id="3.30.60.30:FF:000024">
    <property type="entry name" value="Transmembrane agrin"/>
    <property type="match status" value="1"/>
</dbReference>
<dbReference type="GO" id="GO:0005576">
    <property type="term" value="C:extracellular region"/>
    <property type="evidence" value="ECO:0007669"/>
    <property type="project" value="TreeGrafter"/>
</dbReference>
<reference evidence="3" key="1">
    <citation type="submission" date="2014-08" db="EMBL/GenBank/DDBJ databases">
        <authorList>
            <person name="Murali S."/>
            <person name="Richards S."/>
            <person name="Bandaranaike D."/>
            <person name="Bellair M."/>
            <person name="Blankenburg K."/>
            <person name="Chao H."/>
            <person name="Dinh H."/>
            <person name="Doddapaneni H."/>
            <person name="Dugan-Rocha S."/>
            <person name="Elkadiri S."/>
            <person name="Gnanaolivu R."/>
            <person name="Hughes D."/>
            <person name="Lee S."/>
            <person name="Li M."/>
            <person name="Ming W."/>
            <person name="Munidasa M."/>
            <person name="Muniz J."/>
            <person name="Nguyen L."/>
            <person name="Osuji N."/>
            <person name="Pu L.-L."/>
            <person name="Puazo M."/>
            <person name="Skinner E."/>
            <person name="Qu C."/>
            <person name="Quiroz J."/>
            <person name="Raj R."/>
            <person name="Weissenberger G."/>
            <person name="Xin Y."/>
            <person name="Zou X."/>
            <person name="Han Y."/>
            <person name="Worley K."/>
            <person name="Muzny D."/>
            <person name="Gibbs R."/>
        </authorList>
    </citation>
    <scope>NUCLEOTIDE SEQUENCE</scope>
    <source>
        <strain evidence="3">HAZT.00-mixed</strain>
        <tissue evidence="3">Whole organism</tissue>
    </source>
</reference>
<dbReference type="Pfam" id="PF07648">
    <property type="entry name" value="Kazal_2"/>
    <property type="match status" value="2"/>
</dbReference>
<dbReference type="InterPro" id="IPR050653">
    <property type="entry name" value="Prot_Inhib_GrowthFact_Antg"/>
</dbReference>
<dbReference type="Proteomes" id="UP000711488">
    <property type="component" value="Unassembled WGS sequence"/>
</dbReference>
<reference evidence="3" key="3">
    <citation type="submission" date="2019-06" db="EMBL/GenBank/DDBJ databases">
        <authorList>
            <person name="Poynton C."/>
            <person name="Hasenbein S."/>
            <person name="Benoit J.B."/>
            <person name="Sepulveda M.S."/>
            <person name="Poelchau M.F."/>
            <person name="Murali S.C."/>
            <person name="Chen S."/>
            <person name="Glastad K.M."/>
            <person name="Werren J.H."/>
            <person name="Vineis J.H."/>
            <person name="Bowen J.L."/>
            <person name="Friedrich M."/>
            <person name="Jones J."/>
            <person name="Robertson H.M."/>
            <person name="Feyereisen R."/>
            <person name="Mechler-Hickson A."/>
            <person name="Mathers N."/>
            <person name="Lee C.E."/>
            <person name="Colbourne J.K."/>
            <person name="Biales A."/>
            <person name="Johnston J.S."/>
            <person name="Wellborn G.A."/>
            <person name="Rosendale A.J."/>
            <person name="Cridge A.G."/>
            <person name="Munoz-Torres M.C."/>
            <person name="Bain P.A."/>
            <person name="Manny A.R."/>
            <person name="Major K.M."/>
            <person name="Lambert F.N."/>
            <person name="Vulpe C.D."/>
            <person name="Tuck P."/>
            <person name="Blalock B.J."/>
            <person name="Lin Y.-Y."/>
            <person name="Smith M.E."/>
            <person name="Ochoa-Acuna H."/>
            <person name="Chen M.-J.M."/>
            <person name="Childers C.P."/>
            <person name="Qu J."/>
            <person name="Dugan S."/>
            <person name="Lee S.L."/>
            <person name="Chao H."/>
            <person name="Dinh H."/>
            <person name="Han Y."/>
            <person name="Doddapaneni H."/>
            <person name="Worley K.C."/>
            <person name="Muzny D.M."/>
            <person name="Gibbs R.A."/>
            <person name="Richards S."/>
        </authorList>
    </citation>
    <scope>NUCLEOTIDE SEQUENCE</scope>
    <source>
        <strain evidence="3">HAZT.00-mixed</strain>
        <tissue evidence="3">Whole organism</tissue>
    </source>
</reference>
<proteinExistence type="predicted"/>
<organism evidence="3">
    <name type="scientific">Hyalella azteca</name>
    <name type="common">Amphipod</name>
    <dbReference type="NCBI Taxonomy" id="294128"/>
    <lineage>
        <taxon>Eukaryota</taxon>
        <taxon>Metazoa</taxon>
        <taxon>Ecdysozoa</taxon>
        <taxon>Arthropoda</taxon>
        <taxon>Crustacea</taxon>
        <taxon>Multicrustacea</taxon>
        <taxon>Malacostraca</taxon>
        <taxon>Eumalacostraca</taxon>
        <taxon>Peracarida</taxon>
        <taxon>Amphipoda</taxon>
        <taxon>Senticaudata</taxon>
        <taxon>Talitrida</taxon>
        <taxon>Talitroidea</taxon>
        <taxon>Hyalellidae</taxon>
        <taxon>Hyalella</taxon>
    </lineage>
</organism>
<name>A0A6A0H534_HYAAZ</name>
<keyword evidence="1" id="KW-1015">Disulfide bond</keyword>
<dbReference type="InterPro" id="IPR002350">
    <property type="entry name" value="Kazal_dom"/>
</dbReference>
<gene>
    <name evidence="3" type="ORF">HAZT_HAZT010967</name>
</gene>
<dbReference type="SUPFAM" id="SSF100895">
    <property type="entry name" value="Kazal-type serine protease inhibitors"/>
    <property type="match status" value="2"/>
</dbReference>
<comment type="caution">
    <text evidence="3">The sequence shown here is derived from an EMBL/GenBank/DDBJ whole genome shotgun (WGS) entry which is preliminary data.</text>
</comment>
<feature type="domain" description="Kazal-like" evidence="2">
    <location>
        <begin position="40"/>
        <end position="82"/>
    </location>
</feature>
<dbReference type="Gene3D" id="3.30.60.30">
    <property type="match status" value="2"/>
</dbReference>
<protein>
    <recommendedName>
        <fullName evidence="2">Kazal-like domain-containing protein</fullName>
    </recommendedName>
</protein>
<dbReference type="InterPro" id="IPR036058">
    <property type="entry name" value="Kazal_dom_sf"/>
</dbReference>
<sequence>MRPVAAHVGVDPCATVQCGLGQHCTVNEYGVAGCRCELWCPPVVTPVCGTDGTTYHSECHLQRHACVSQRVVSVAFVGACGSGVGCPTKKCPVGGVCRERYGRAECQCRECAGVYAPVCGTDARTYRSECHMWRVACLEGGSNVALQHEGPCGEYVAK</sequence>